<evidence type="ECO:0000313" key="2">
    <source>
        <dbReference type="Proteomes" id="UP000695562"/>
    </source>
</evidence>
<proteinExistence type="predicted"/>
<comment type="caution">
    <text evidence="1">The sequence shown here is derived from an EMBL/GenBank/DDBJ whole genome shotgun (WGS) entry which is preliminary data.</text>
</comment>
<dbReference type="PANTHER" id="PTHR28052:SF1">
    <property type="entry name" value="UPF0545 PROTEIN C22ORF39"/>
    <property type="match status" value="1"/>
</dbReference>
<dbReference type="OrthoDB" id="18376at2759"/>
<organism evidence="1 2">
    <name type="scientific">Polysphondylium violaceum</name>
    <dbReference type="NCBI Taxonomy" id="133409"/>
    <lineage>
        <taxon>Eukaryota</taxon>
        <taxon>Amoebozoa</taxon>
        <taxon>Evosea</taxon>
        <taxon>Eumycetozoa</taxon>
        <taxon>Dictyostelia</taxon>
        <taxon>Dictyosteliales</taxon>
        <taxon>Dictyosteliaceae</taxon>
        <taxon>Polysphondylium</taxon>
    </lineage>
</organism>
<dbReference type="PANTHER" id="PTHR28052">
    <property type="entry name" value="UPF0545 PROTEIN C22ORF39"/>
    <property type="match status" value="1"/>
</dbReference>
<protein>
    <submittedName>
        <fullName evidence="1">Uncharacterized protein</fullName>
    </submittedName>
</protein>
<name>A0A8J4PP32_9MYCE</name>
<evidence type="ECO:0000313" key="1">
    <source>
        <dbReference type="EMBL" id="KAF2070101.1"/>
    </source>
</evidence>
<keyword evidence="2" id="KW-1185">Reference proteome</keyword>
<gene>
    <name evidence="1" type="ORF">CYY_008575</name>
</gene>
<sequence>MMNMNDEIESKERELYNKFLNNRNITIIEKEEETIFIPPNDYNDDQVTYQTTESLDLPNSILDHSFSCNSFLKNFISCHSPAGMIRGLYRYGENKCKVEDDNLFDCYQVKFSGSSDGRKKKMTEILDKRIDRDNEFYKNHLWKRRFIPKKSSQVDRKEVDDKDLYKADLQIDVTMFGYTQELYSFLTNPNNSTNITEVIL</sequence>
<dbReference type="AlphaFoldDB" id="A0A8J4PP32"/>
<dbReference type="Pfam" id="PF11326">
    <property type="entry name" value="PANTS-like"/>
    <property type="match status" value="1"/>
</dbReference>
<reference evidence="1" key="1">
    <citation type="submission" date="2020-01" db="EMBL/GenBank/DDBJ databases">
        <title>Development of genomics and gene disruption for Polysphondylium violaceum indicates a role for the polyketide synthase stlB in stalk morphogenesis.</title>
        <authorList>
            <person name="Narita B."/>
            <person name="Kawabe Y."/>
            <person name="Kin K."/>
            <person name="Saito T."/>
            <person name="Gibbs R."/>
            <person name="Kuspa A."/>
            <person name="Muzny D."/>
            <person name="Queller D."/>
            <person name="Richards S."/>
            <person name="Strassman J."/>
            <person name="Sucgang R."/>
            <person name="Worley K."/>
            <person name="Schaap P."/>
        </authorList>
    </citation>
    <scope>NUCLEOTIDE SEQUENCE</scope>
    <source>
        <strain evidence="1">QSvi11</strain>
    </source>
</reference>
<dbReference type="Proteomes" id="UP000695562">
    <property type="component" value="Unassembled WGS sequence"/>
</dbReference>
<dbReference type="EMBL" id="AJWJ01000542">
    <property type="protein sequence ID" value="KAF2070101.1"/>
    <property type="molecule type" value="Genomic_DNA"/>
</dbReference>
<accession>A0A8J4PP32</accession>
<dbReference type="InterPro" id="IPR021475">
    <property type="entry name" value="Pants/Emi1-like"/>
</dbReference>